<evidence type="ECO:0000313" key="9">
    <source>
        <dbReference type="EMBL" id="ETX01008.1"/>
    </source>
</evidence>
<evidence type="ECO:0000313" key="10">
    <source>
        <dbReference type="Proteomes" id="UP000019141"/>
    </source>
</evidence>
<evidence type="ECO:0000256" key="5">
    <source>
        <dbReference type="ARBA" id="ARBA00022989"/>
    </source>
</evidence>
<keyword evidence="3" id="KW-1003">Cell membrane</keyword>
<dbReference type="PANTHER" id="PTHR37937:SF1">
    <property type="entry name" value="CONJUGATIVE TRANSFER: DNA TRANSPORT"/>
    <property type="match status" value="1"/>
</dbReference>
<organism evidence="9 10">
    <name type="scientific">Entotheonella factor</name>
    <dbReference type="NCBI Taxonomy" id="1429438"/>
    <lineage>
        <taxon>Bacteria</taxon>
        <taxon>Pseudomonadati</taxon>
        <taxon>Nitrospinota/Tectimicrobiota group</taxon>
        <taxon>Candidatus Tectimicrobiota</taxon>
        <taxon>Candidatus Entotheonellia</taxon>
        <taxon>Candidatus Entotheonellales</taxon>
        <taxon>Candidatus Entotheonellaceae</taxon>
        <taxon>Candidatus Entotheonella</taxon>
    </lineage>
</organism>
<evidence type="ECO:0000256" key="4">
    <source>
        <dbReference type="ARBA" id="ARBA00022692"/>
    </source>
</evidence>
<keyword evidence="10" id="KW-1185">Reference proteome</keyword>
<feature type="compositionally biased region" description="Basic and acidic residues" evidence="7">
    <location>
        <begin position="576"/>
        <end position="595"/>
    </location>
</feature>
<evidence type="ECO:0000256" key="2">
    <source>
        <dbReference type="ARBA" id="ARBA00008806"/>
    </source>
</evidence>
<protein>
    <recommendedName>
        <fullName evidence="11">Conjugal transfer protein TraG</fullName>
    </recommendedName>
</protein>
<dbReference type="SUPFAM" id="SSF52540">
    <property type="entry name" value="P-loop containing nucleoside triphosphate hydrolases"/>
    <property type="match status" value="1"/>
</dbReference>
<comment type="caution">
    <text evidence="9">The sequence shown here is derived from an EMBL/GenBank/DDBJ whole genome shotgun (WGS) entry which is preliminary data.</text>
</comment>
<dbReference type="GO" id="GO:0005886">
    <property type="term" value="C:plasma membrane"/>
    <property type="evidence" value="ECO:0007669"/>
    <property type="project" value="UniProtKB-SubCell"/>
</dbReference>
<dbReference type="PANTHER" id="PTHR37937">
    <property type="entry name" value="CONJUGATIVE TRANSFER: DNA TRANSPORT"/>
    <property type="match status" value="1"/>
</dbReference>
<name>W4LSQ9_ENTF1</name>
<feature type="transmembrane region" description="Helical" evidence="8">
    <location>
        <begin position="51"/>
        <end position="70"/>
    </location>
</feature>
<dbReference type="InterPro" id="IPR027417">
    <property type="entry name" value="P-loop_NTPase"/>
</dbReference>
<feature type="region of interest" description="Disordered" evidence="7">
    <location>
        <begin position="570"/>
        <end position="600"/>
    </location>
</feature>
<evidence type="ECO:0000256" key="7">
    <source>
        <dbReference type="SAM" id="MobiDB-lite"/>
    </source>
</evidence>
<gene>
    <name evidence="9" type="ORF">ETSY1_09160</name>
</gene>
<dbReference type="AlphaFoldDB" id="W4LSQ9"/>
<reference evidence="9 10" key="1">
    <citation type="journal article" date="2014" name="Nature">
        <title>An environmental bacterial taxon with a large and distinct metabolic repertoire.</title>
        <authorList>
            <person name="Wilson M.C."/>
            <person name="Mori T."/>
            <person name="Ruckert C."/>
            <person name="Uria A.R."/>
            <person name="Helf M.J."/>
            <person name="Takada K."/>
            <person name="Gernert C."/>
            <person name="Steffens U.A."/>
            <person name="Heycke N."/>
            <person name="Schmitt S."/>
            <person name="Rinke C."/>
            <person name="Helfrich E.J."/>
            <person name="Brachmann A.O."/>
            <person name="Gurgui C."/>
            <person name="Wakimoto T."/>
            <person name="Kracht M."/>
            <person name="Crusemann M."/>
            <person name="Hentschel U."/>
            <person name="Abe I."/>
            <person name="Matsunaga S."/>
            <person name="Kalinowski J."/>
            <person name="Takeyama H."/>
            <person name="Piel J."/>
        </authorList>
    </citation>
    <scope>NUCLEOTIDE SEQUENCE [LARGE SCALE GENOMIC DNA]</scope>
    <source>
        <strain evidence="10">TSY1</strain>
    </source>
</reference>
<accession>W4LSQ9</accession>
<dbReference type="PATRIC" id="fig|1429438.4.peg.1907"/>
<evidence type="ECO:0000256" key="8">
    <source>
        <dbReference type="SAM" id="Phobius"/>
    </source>
</evidence>
<keyword evidence="4 8" id="KW-0812">Transmembrane</keyword>
<evidence type="ECO:0000256" key="1">
    <source>
        <dbReference type="ARBA" id="ARBA00004651"/>
    </source>
</evidence>
<proteinExistence type="inferred from homology"/>
<comment type="similarity">
    <text evidence="2">Belongs to the VirD4/TraG family.</text>
</comment>
<dbReference type="InterPro" id="IPR051539">
    <property type="entry name" value="T4SS-coupling_protein"/>
</dbReference>
<dbReference type="Gene3D" id="3.40.50.300">
    <property type="entry name" value="P-loop containing nucleotide triphosphate hydrolases"/>
    <property type="match status" value="1"/>
</dbReference>
<dbReference type="Pfam" id="PF02534">
    <property type="entry name" value="T4SS-DNA_transf"/>
    <property type="match status" value="1"/>
</dbReference>
<keyword evidence="6 8" id="KW-0472">Membrane</keyword>
<evidence type="ECO:0000256" key="6">
    <source>
        <dbReference type="ARBA" id="ARBA00023136"/>
    </source>
</evidence>
<evidence type="ECO:0008006" key="11">
    <source>
        <dbReference type="Google" id="ProtNLM"/>
    </source>
</evidence>
<keyword evidence="5 8" id="KW-1133">Transmembrane helix</keyword>
<comment type="subcellular location">
    <subcellularLocation>
        <location evidence="1">Cell membrane</location>
        <topology evidence="1">Multi-pass membrane protein</topology>
    </subcellularLocation>
</comment>
<sequence length="621" mass="69106">MVQIAATQTVAWHFAYHEHLGPPLVGKCYAPWQWLVWAWTWHGTYPRFFEGVYIVTGALMLIVFALYGVLMSLWGRRHRPAPDLHGTAHWATKAEIRRTGLLAPKGEAGEGVYVGGWRDRRGRVHYLRHNGPEHILTFAPTRSGKGVGLVLPTLLSWPHSAVILDIKGENWALTSGWRKRCANNVVLKFDPVAVGGSSVRFNPLDEIRLGTEHEVADVQNIVTMIVDPDGKGLNDHWAKTGHALLVGAVLHALYMARAKGEVATLKHVAELLSDPSREIEAVFDEMLETQHRDDQVHEVVAACARDMKNKADNERSGVLSTAMSFLTLYRDPIVARNTAVSEFAIRDLIDHSRPVSLYIVVPPSDKDRLKPLVRLLINQIVRKLTETMPLAGGVNSPNRNRHRLLLMIDEFPSLGRLDIFQEALAFIAGYGLKAYLITQDLSQLYDAYGKDESILSNCHVRIAYAPNKIETAKLLSEMTGQSTVVKTSLSTSGKRFGALLDHVSQSHQEVQRPLMTADECMRLPGAKKNAQGEITEAGDMLVFMAGFAPIYGKQVLYFQDPVFRARAQVEAPAGSDRLRPEVRSESRLAVDENRSELQPPKWAAAWLEEAAMAEPSNPEEG</sequence>
<evidence type="ECO:0000256" key="3">
    <source>
        <dbReference type="ARBA" id="ARBA00022475"/>
    </source>
</evidence>
<dbReference type="InterPro" id="IPR003688">
    <property type="entry name" value="TraG/VirD4"/>
</dbReference>
<dbReference type="EMBL" id="AZHW01000278">
    <property type="protein sequence ID" value="ETX01008.1"/>
    <property type="molecule type" value="Genomic_DNA"/>
</dbReference>
<dbReference type="NCBIfam" id="NF010453">
    <property type="entry name" value="PRK13880.1"/>
    <property type="match status" value="1"/>
</dbReference>
<dbReference type="CDD" id="cd01127">
    <property type="entry name" value="TrwB_TraG_TraD_VirD4"/>
    <property type="match status" value="1"/>
</dbReference>
<dbReference type="HOGENOM" id="CLU_012039_0_0_7"/>
<dbReference type="Proteomes" id="UP000019141">
    <property type="component" value="Unassembled WGS sequence"/>
</dbReference>